<gene>
    <name evidence="6" type="ORF">B0187_03695</name>
</gene>
<proteinExistence type="predicted"/>
<feature type="region of interest" description="Disordered" evidence="4">
    <location>
        <begin position="203"/>
        <end position="225"/>
    </location>
</feature>
<comment type="caution">
    <text evidence="6">The sequence shown here is derived from an EMBL/GenBank/DDBJ whole genome shotgun (WGS) entry which is preliminary data.</text>
</comment>
<keyword evidence="1" id="KW-0597">Phosphoprotein</keyword>
<evidence type="ECO:0000313" key="6">
    <source>
        <dbReference type="EMBL" id="OOR99921.1"/>
    </source>
</evidence>
<dbReference type="GO" id="GO:0031032">
    <property type="term" value="P:actomyosin structure organization"/>
    <property type="evidence" value="ECO:0007669"/>
    <property type="project" value="TreeGrafter"/>
</dbReference>
<feature type="domain" description="Autotransporter" evidence="5">
    <location>
        <begin position="1308"/>
        <end position="1578"/>
    </location>
</feature>
<evidence type="ECO:0000256" key="2">
    <source>
        <dbReference type="ARBA" id="ARBA00047899"/>
    </source>
</evidence>
<keyword evidence="7" id="KW-1185">Reference proteome</keyword>
<dbReference type="PROSITE" id="PS51208">
    <property type="entry name" value="AUTOTRANSPORTER"/>
    <property type="match status" value="1"/>
</dbReference>
<dbReference type="OrthoDB" id="90212at2"/>
<dbReference type="SUPFAM" id="SSF103515">
    <property type="entry name" value="Autotransporter"/>
    <property type="match status" value="1"/>
</dbReference>
<dbReference type="Proteomes" id="UP000190867">
    <property type="component" value="Unassembled WGS sequence"/>
</dbReference>
<evidence type="ECO:0000256" key="1">
    <source>
        <dbReference type="ARBA" id="ARBA00022553"/>
    </source>
</evidence>
<dbReference type="EMBL" id="MUYA01000004">
    <property type="protein sequence ID" value="OOR99921.1"/>
    <property type="molecule type" value="Genomic_DNA"/>
</dbReference>
<comment type="catalytic activity">
    <reaction evidence="2">
        <text>L-threonyl-[protein] + ATP = O-phospho-L-threonyl-[protein] + ADP + H(+)</text>
        <dbReference type="Rhea" id="RHEA:46608"/>
        <dbReference type="Rhea" id="RHEA-COMP:11060"/>
        <dbReference type="Rhea" id="RHEA-COMP:11605"/>
        <dbReference type="ChEBI" id="CHEBI:15378"/>
        <dbReference type="ChEBI" id="CHEBI:30013"/>
        <dbReference type="ChEBI" id="CHEBI:30616"/>
        <dbReference type="ChEBI" id="CHEBI:61977"/>
        <dbReference type="ChEBI" id="CHEBI:456216"/>
        <dbReference type="EC" id="2.7.11.1"/>
    </reaction>
</comment>
<dbReference type="RefSeq" id="WP_078236510.1">
    <property type="nucleotide sequence ID" value="NZ_MUYA01000004.1"/>
</dbReference>
<dbReference type="InterPro" id="IPR050839">
    <property type="entry name" value="Rho-assoc_Ser/Thr_Kinase"/>
</dbReference>
<evidence type="ECO:0000313" key="7">
    <source>
        <dbReference type="Proteomes" id="UP000190867"/>
    </source>
</evidence>
<dbReference type="GO" id="GO:0005856">
    <property type="term" value="C:cytoskeleton"/>
    <property type="evidence" value="ECO:0007669"/>
    <property type="project" value="TreeGrafter"/>
</dbReference>
<evidence type="ECO:0000256" key="3">
    <source>
        <dbReference type="ARBA" id="ARBA00048679"/>
    </source>
</evidence>
<dbReference type="GO" id="GO:0004674">
    <property type="term" value="F:protein serine/threonine kinase activity"/>
    <property type="evidence" value="ECO:0007669"/>
    <property type="project" value="UniProtKB-EC"/>
</dbReference>
<dbReference type="Pfam" id="PF03797">
    <property type="entry name" value="Autotransporter"/>
    <property type="match status" value="1"/>
</dbReference>
<accession>A0A1T0ATM7</accession>
<organism evidence="6 7">
    <name type="scientific">Haemophilus paracuniculus</name>
    <dbReference type="NCBI Taxonomy" id="734"/>
    <lineage>
        <taxon>Bacteria</taxon>
        <taxon>Pseudomonadati</taxon>
        <taxon>Pseudomonadota</taxon>
        <taxon>Gammaproteobacteria</taxon>
        <taxon>Pasteurellales</taxon>
        <taxon>Pasteurellaceae</taxon>
        <taxon>Haemophilus</taxon>
    </lineage>
</organism>
<dbReference type="GO" id="GO:0005737">
    <property type="term" value="C:cytoplasm"/>
    <property type="evidence" value="ECO:0007669"/>
    <property type="project" value="TreeGrafter"/>
</dbReference>
<reference evidence="6 7" key="1">
    <citation type="submission" date="2017-02" db="EMBL/GenBank/DDBJ databases">
        <title>Draft genome sequence of Haemophilus paracuniculus CCUG 43573 type strain.</title>
        <authorList>
            <person name="Engstrom-Jakobsson H."/>
            <person name="Salva-Serra F."/>
            <person name="Thorell K."/>
            <person name="Gonzales-Siles L."/>
            <person name="Karlsson R."/>
            <person name="Boulund F."/>
            <person name="Engstrand L."/>
            <person name="Kristiansson E."/>
            <person name="Moore E."/>
        </authorList>
    </citation>
    <scope>NUCLEOTIDE SEQUENCE [LARGE SCALE GENOMIC DNA]</scope>
    <source>
        <strain evidence="6 7">CCUG 43573</strain>
    </source>
</reference>
<comment type="catalytic activity">
    <reaction evidence="3">
        <text>L-seryl-[protein] + ATP = O-phospho-L-seryl-[protein] + ADP + H(+)</text>
        <dbReference type="Rhea" id="RHEA:17989"/>
        <dbReference type="Rhea" id="RHEA-COMP:9863"/>
        <dbReference type="Rhea" id="RHEA-COMP:11604"/>
        <dbReference type="ChEBI" id="CHEBI:15378"/>
        <dbReference type="ChEBI" id="CHEBI:29999"/>
        <dbReference type="ChEBI" id="CHEBI:30616"/>
        <dbReference type="ChEBI" id="CHEBI:83421"/>
        <dbReference type="ChEBI" id="CHEBI:456216"/>
        <dbReference type="EC" id="2.7.11.1"/>
    </reaction>
</comment>
<dbReference type="Gene3D" id="2.40.128.130">
    <property type="entry name" value="Autotransporter beta-domain"/>
    <property type="match status" value="1"/>
</dbReference>
<protein>
    <recommendedName>
        <fullName evidence="5">Autotransporter domain-containing protein</fullName>
    </recommendedName>
</protein>
<dbReference type="SMART" id="SM00869">
    <property type="entry name" value="Autotransporter"/>
    <property type="match status" value="1"/>
</dbReference>
<dbReference type="PANTHER" id="PTHR22988">
    <property type="entry name" value="MYOTONIC DYSTROPHY S/T KINASE-RELATED"/>
    <property type="match status" value="1"/>
</dbReference>
<evidence type="ECO:0000259" key="5">
    <source>
        <dbReference type="PROSITE" id="PS51208"/>
    </source>
</evidence>
<dbReference type="PANTHER" id="PTHR22988:SF71">
    <property type="entry name" value="CITRON RHO-INTERACTING KINASE"/>
    <property type="match status" value="1"/>
</dbReference>
<feature type="compositionally biased region" description="Low complexity" evidence="4">
    <location>
        <begin position="203"/>
        <end position="222"/>
    </location>
</feature>
<sequence>MNLHKNHSALWKLSAISVAIASVSGFAYEQGKGKIAQIAVGEKVEKIDQVTSEDLNERIRGEFDRSGNPVRIIWYEDDIQTGANNQGQIHGKVIAEGRETQTSEQRASAIAVEAQGNGIDALGWSAPSNPRDVDFHLTTITNSGRVLGEADLTAGKAETHGDVQSFGSGNGISIISLSDYGKSNVQAGADGVVDGYSGATGISSRSVRSATTSTRSTASTESLPLTPETAESDMYGKTAKVVLDKLENSGTIEGKFSGKADQSITIPHTASYKPQFYNVVASAVGNALNAASYVNTIDRYTYSEQKQNHAEIGNINNSGTMLGNADLLAGKNITHTRTHSSNSGNAVSAFAKSGSYAKHSTVAKVGDIENSGQLVGQLRQVSGQNSNYQGYHLYSDAVAYGSGNGVSVTTDSYNYNVPTTSSSLGNVTNSGKISGSGELKAGSGMGVLMAQSYASGNGLSVYAHGKNETSSLGNVENKGIIKGEMTVYGGATNGKVFVPEITETKPQTSSSSLSAWLAPSRPAAKQSNLNHQASTVQSQTDVHASGNGISVWTYGESGSQNSNPWLAPNKQTKIKSTLGNIDNQGVISGYNKVYQGFSQNENTRVDYRNNGNGISIDAETNANITNAGIISGSLSAILAQGKIDSRFSFSQPTYQSGFKGKVENYGIMAGRMITGGYQLENNNPQVHKYFEATPAQMQNKGIYVRLDATGNISSVERAENSTFTNKQGVQYHIINAPLVSENKDSELNAEAFYNHSIINGVGLNNGTLVANKGLVVQDSIINGFRTALKLNSDQTAILMDSTLNANGFNVNQDQPTYAILGNQENNNLILGGKSSQINGNIDLKGGDDSLTMASSTVKFNGNTLDMGEGNDRLKFGVDSTNPPPTTTPIRVDYAVKNAETVEVNQPTTFTAEAKITGTDQIALNSNLTYQVPTPTQHALYDNNRTGKIALTGQGNFVVDIAQSPANYEVSFGKLQLENQENGVKFSTSNAVQAVELKEGKLVINPKAPEPPAPTKEELEQANQQANQLQDQFNQLQQDLANKQAELERLQATKNQSDLTASKAQQSQATTAEQLAKAEQDLANKQAELARLQTAKNQSDLTASKAQQSQATTAEQLAKAEQELANKQVELARLQTAKNQSDLTASKAEQSQATTAEQLAKAKQELANKQAELARLQTAKNQSDLTASKALQSQATTAEQLAKAEQELAKQKAELERLQKVKNQTATKADTFATSYSAAYQSYIQAWQRTGVNMLEKSASTKDKSAEQANRAVNQYLAKTVKQNIYGGIPRLAQDNSSRYREQILSSDNPLGQGQIQVNAATPHQKQRFSHVVDSAQFAGVLTSGRYGVTDQLALGMAFGTGKTALNGINQDKLKGNDHFASLFLNYHPNNWTLSAGVGYGVLDLKGTRTIDNRFDSAKFESKAKANRVSLYSQLKYTLPLSDIWSIEPKIGVAHQFTKQSEIRETGVTGLVAEPLKQNTTELSAGSDLIAKIPTANGKMQAKLSLAYLATSGEKDLTARFNGGSPFRLDTVKSPNQVQLGLGVGYQWHNGFALNLDASHRASKTVKQTAINAGVSYQW</sequence>
<dbReference type="InterPro" id="IPR005546">
    <property type="entry name" value="Autotransporte_beta"/>
</dbReference>
<dbReference type="InterPro" id="IPR036709">
    <property type="entry name" value="Autotransporte_beta_dom_sf"/>
</dbReference>
<evidence type="ECO:0000256" key="4">
    <source>
        <dbReference type="SAM" id="MobiDB-lite"/>
    </source>
</evidence>
<dbReference type="STRING" id="734.B0187_03695"/>
<name>A0A1T0ATM7_9PAST</name>
<feature type="region of interest" description="Disordered" evidence="4">
    <location>
        <begin position="1002"/>
        <end position="1026"/>
    </location>
</feature>